<reference evidence="4" key="2">
    <citation type="submission" date="2023-05" db="EMBL/GenBank/DDBJ databases">
        <authorList>
            <person name="Schelkunov M.I."/>
        </authorList>
    </citation>
    <scope>NUCLEOTIDE SEQUENCE</scope>
    <source>
        <strain evidence="4">Hsosn_3</strain>
        <tissue evidence="4">Leaf</tissue>
    </source>
</reference>
<dbReference type="GO" id="GO:0000492">
    <property type="term" value="P:box C/D snoRNP assembly"/>
    <property type="evidence" value="ECO:0007669"/>
    <property type="project" value="TreeGrafter"/>
</dbReference>
<proteinExistence type="predicted"/>
<sequence length="148" mass="17126">MLYCVTTEWMIIQGPKSPVVELDIEAPIREQLANLVIIEYPVIHVFLPSHQYDYEVTKVEIHHKLDHKEFIKNREPSREGVLFREEVIKEEYSSDPKVLDAKKYAKKDGTDQVSSQPTRTEKKSTDTLDSSSCATVTQQRMIFSLTKL</sequence>
<dbReference type="GO" id="GO:0070761">
    <property type="term" value="C:pre-snoRNP complex"/>
    <property type="evidence" value="ECO:0007669"/>
    <property type="project" value="TreeGrafter"/>
</dbReference>
<evidence type="ECO:0000313" key="4">
    <source>
        <dbReference type="EMBL" id="KAK1364710.1"/>
    </source>
</evidence>
<evidence type="ECO:0000256" key="2">
    <source>
        <dbReference type="SAM" id="MobiDB-lite"/>
    </source>
</evidence>
<dbReference type="AlphaFoldDB" id="A0AAD8M784"/>
<protein>
    <recommendedName>
        <fullName evidence="3">BCD1 alpha/beta domain-containing protein</fullName>
    </recommendedName>
</protein>
<evidence type="ECO:0000259" key="3">
    <source>
        <dbReference type="Pfam" id="PF25790"/>
    </source>
</evidence>
<dbReference type="Pfam" id="PF25790">
    <property type="entry name" value="BCD1"/>
    <property type="match status" value="1"/>
</dbReference>
<evidence type="ECO:0000313" key="5">
    <source>
        <dbReference type="Proteomes" id="UP001237642"/>
    </source>
</evidence>
<dbReference type="GO" id="GO:0048254">
    <property type="term" value="P:snoRNA localization"/>
    <property type="evidence" value="ECO:0007669"/>
    <property type="project" value="TreeGrafter"/>
</dbReference>
<dbReference type="PANTHER" id="PTHR13483:SF3">
    <property type="entry name" value="BOX C_D SNORNA PROTEIN 1"/>
    <property type="match status" value="1"/>
</dbReference>
<feature type="region of interest" description="Disordered" evidence="2">
    <location>
        <begin position="103"/>
        <end position="131"/>
    </location>
</feature>
<comment type="caution">
    <text evidence="4">The sequence shown here is derived from an EMBL/GenBank/DDBJ whole genome shotgun (WGS) entry which is preliminary data.</text>
</comment>
<keyword evidence="5" id="KW-1185">Reference proteome</keyword>
<reference evidence="4" key="1">
    <citation type="submission" date="2023-02" db="EMBL/GenBank/DDBJ databases">
        <title>Genome of toxic invasive species Heracleum sosnowskyi carries increased number of genes despite the absence of recent whole-genome duplications.</title>
        <authorList>
            <person name="Schelkunov M."/>
            <person name="Shtratnikova V."/>
            <person name="Makarenko M."/>
            <person name="Klepikova A."/>
            <person name="Omelchenko D."/>
            <person name="Novikova G."/>
            <person name="Obukhova E."/>
            <person name="Bogdanov V."/>
            <person name="Penin A."/>
            <person name="Logacheva M."/>
        </authorList>
    </citation>
    <scope>NUCLEOTIDE SEQUENCE</scope>
    <source>
        <strain evidence="4">Hsosn_3</strain>
        <tissue evidence="4">Leaf</tissue>
    </source>
</reference>
<organism evidence="4 5">
    <name type="scientific">Heracleum sosnowskyi</name>
    <dbReference type="NCBI Taxonomy" id="360622"/>
    <lineage>
        <taxon>Eukaryota</taxon>
        <taxon>Viridiplantae</taxon>
        <taxon>Streptophyta</taxon>
        <taxon>Embryophyta</taxon>
        <taxon>Tracheophyta</taxon>
        <taxon>Spermatophyta</taxon>
        <taxon>Magnoliopsida</taxon>
        <taxon>eudicotyledons</taxon>
        <taxon>Gunneridae</taxon>
        <taxon>Pentapetalae</taxon>
        <taxon>asterids</taxon>
        <taxon>campanulids</taxon>
        <taxon>Apiales</taxon>
        <taxon>Apiaceae</taxon>
        <taxon>Apioideae</taxon>
        <taxon>apioid superclade</taxon>
        <taxon>Tordylieae</taxon>
        <taxon>Tordyliinae</taxon>
        <taxon>Heracleum</taxon>
    </lineage>
</organism>
<evidence type="ECO:0000256" key="1">
    <source>
        <dbReference type="ARBA" id="ARBA00022553"/>
    </source>
</evidence>
<dbReference type="GO" id="GO:0000463">
    <property type="term" value="P:maturation of LSU-rRNA from tricistronic rRNA transcript (SSU-rRNA, 5.8S rRNA, LSU-rRNA)"/>
    <property type="evidence" value="ECO:0007669"/>
    <property type="project" value="TreeGrafter"/>
</dbReference>
<name>A0AAD8M784_9APIA</name>
<dbReference type="EMBL" id="JAUIZM010000009">
    <property type="protein sequence ID" value="KAK1364710.1"/>
    <property type="molecule type" value="Genomic_DNA"/>
</dbReference>
<dbReference type="InterPro" id="IPR057721">
    <property type="entry name" value="BCD1_alpha/beta"/>
</dbReference>
<gene>
    <name evidence="4" type="ORF">POM88_040271</name>
</gene>
<dbReference type="PANTHER" id="PTHR13483">
    <property type="entry name" value="BOX C_D SNORNA PROTEIN 1-RELATED"/>
    <property type="match status" value="1"/>
</dbReference>
<feature type="domain" description="BCD1 alpha/beta" evidence="3">
    <location>
        <begin position="13"/>
        <end position="56"/>
    </location>
</feature>
<accession>A0AAD8M784</accession>
<keyword evidence="1" id="KW-0597">Phosphoprotein</keyword>
<dbReference type="GO" id="GO:0005634">
    <property type="term" value="C:nucleus"/>
    <property type="evidence" value="ECO:0007669"/>
    <property type="project" value="TreeGrafter"/>
</dbReference>
<dbReference type="InterPro" id="IPR051639">
    <property type="entry name" value="BCD1"/>
</dbReference>
<dbReference type="Proteomes" id="UP001237642">
    <property type="component" value="Unassembled WGS sequence"/>
</dbReference>